<comment type="caution">
    <text evidence="1">The sequence shown here is derived from an EMBL/GenBank/DDBJ whole genome shotgun (WGS) entry which is preliminary data.</text>
</comment>
<gene>
    <name evidence="1" type="ORF">GCM10009839_01690</name>
</gene>
<dbReference type="RefSeq" id="WP_344663497.1">
    <property type="nucleotide sequence ID" value="NZ_BAAAQN010000001.1"/>
</dbReference>
<evidence type="ECO:0008006" key="3">
    <source>
        <dbReference type="Google" id="ProtNLM"/>
    </source>
</evidence>
<evidence type="ECO:0000313" key="2">
    <source>
        <dbReference type="Proteomes" id="UP001500751"/>
    </source>
</evidence>
<proteinExistence type="predicted"/>
<keyword evidence="2" id="KW-1185">Reference proteome</keyword>
<dbReference type="Proteomes" id="UP001500751">
    <property type="component" value="Unassembled WGS sequence"/>
</dbReference>
<accession>A0ABP5F321</accession>
<protein>
    <recommendedName>
        <fullName evidence="3">Flagellar FliJ protein</fullName>
    </recommendedName>
</protein>
<organism evidence="1 2">
    <name type="scientific">Catenulispora yoronensis</name>
    <dbReference type="NCBI Taxonomy" id="450799"/>
    <lineage>
        <taxon>Bacteria</taxon>
        <taxon>Bacillati</taxon>
        <taxon>Actinomycetota</taxon>
        <taxon>Actinomycetes</taxon>
        <taxon>Catenulisporales</taxon>
        <taxon>Catenulisporaceae</taxon>
        <taxon>Catenulispora</taxon>
    </lineage>
</organism>
<dbReference type="EMBL" id="BAAAQN010000001">
    <property type="protein sequence ID" value="GAA2011283.1"/>
    <property type="molecule type" value="Genomic_DNA"/>
</dbReference>
<evidence type="ECO:0000313" key="1">
    <source>
        <dbReference type="EMBL" id="GAA2011283.1"/>
    </source>
</evidence>
<sequence>MGWWQDRARKAAYARLTAQVADREAVRAAEEVLGAAWMRQLTQAEQEIAGEQKIFTHMRDTAYDVYRASGGTPGGENTGETYQRLAVSQQDLQRIRDRRSTLERFAANERASWASAVSARALEAVEDQEQLGEAERAARSRS</sequence>
<name>A0ABP5F321_9ACTN</name>
<reference evidence="2" key="1">
    <citation type="journal article" date="2019" name="Int. J. Syst. Evol. Microbiol.">
        <title>The Global Catalogue of Microorganisms (GCM) 10K type strain sequencing project: providing services to taxonomists for standard genome sequencing and annotation.</title>
        <authorList>
            <consortium name="The Broad Institute Genomics Platform"/>
            <consortium name="The Broad Institute Genome Sequencing Center for Infectious Disease"/>
            <person name="Wu L."/>
            <person name="Ma J."/>
        </authorList>
    </citation>
    <scope>NUCLEOTIDE SEQUENCE [LARGE SCALE GENOMIC DNA]</scope>
    <source>
        <strain evidence="2">JCM 16014</strain>
    </source>
</reference>